<keyword evidence="7" id="KW-0227">DNA damage</keyword>
<dbReference type="OrthoDB" id="9811249at2"/>
<dbReference type="InterPro" id="IPR009057">
    <property type="entry name" value="Homeodomain-like_sf"/>
</dbReference>
<feature type="domain" description="HTH araC/xylS-type" evidence="14">
    <location>
        <begin position="145"/>
        <end position="243"/>
    </location>
</feature>
<dbReference type="GO" id="GO:0032259">
    <property type="term" value="P:methylation"/>
    <property type="evidence" value="ECO:0007669"/>
    <property type="project" value="UniProtKB-KW"/>
</dbReference>
<dbReference type="EC" id="3.2.2.21" evidence="3"/>
<dbReference type="GO" id="GO:0008725">
    <property type="term" value="F:DNA-3-methyladenine glycosylase activity"/>
    <property type="evidence" value="ECO:0007669"/>
    <property type="project" value="TreeGrafter"/>
</dbReference>
<dbReference type="GO" id="GO:0043565">
    <property type="term" value="F:sequence-specific DNA binding"/>
    <property type="evidence" value="ECO:0007669"/>
    <property type="project" value="InterPro"/>
</dbReference>
<dbReference type="CDD" id="cd00056">
    <property type="entry name" value="ENDO3c"/>
    <property type="match status" value="1"/>
</dbReference>
<dbReference type="PANTHER" id="PTHR43003:SF13">
    <property type="entry name" value="DNA-3-METHYLADENINE GLYCOSYLASE 2"/>
    <property type="match status" value="1"/>
</dbReference>
<keyword evidence="9" id="KW-0805">Transcription regulation</keyword>
<dbReference type="GO" id="GO:0006307">
    <property type="term" value="P:DNA alkylation repair"/>
    <property type="evidence" value="ECO:0007669"/>
    <property type="project" value="TreeGrafter"/>
</dbReference>
<evidence type="ECO:0000256" key="13">
    <source>
        <dbReference type="ARBA" id="ARBA00023204"/>
    </source>
</evidence>
<dbReference type="Pfam" id="PF02805">
    <property type="entry name" value="Ada_Zn_binding"/>
    <property type="match status" value="1"/>
</dbReference>
<gene>
    <name evidence="15" type="ORF">C0039_11715</name>
</gene>
<accession>A0A2N5X2F2</accession>
<keyword evidence="8" id="KW-0862">Zinc</keyword>
<dbReference type="Gene3D" id="1.10.1670.10">
    <property type="entry name" value="Helix-hairpin-Helix base-excision DNA repair enzymes (C-terminal)"/>
    <property type="match status" value="1"/>
</dbReference>
<dbReference type="PANTHER" id="PTHR43003">
    <property type="entry name" value="DNA-3-METHYLADENINE GLYCOSYLASE"/>
    <property type="match status" value="1"/>
</dbReference>
<dbReference type="InterPro" id="IPR018062">
    <property type="entry name" value="HTH_AraC-typ_CS"/>
</dbReference>
<dbReference type="InterPro" id="IPR010316">
    <property type="entry name" value="AlkA_N"/>
</dbReference>
<dbReference type="Gene3D" id="3.40.10.10">
    <property type="entry name" value="DNA Methylphosphotriester Repair Domain"/>
    <property type="match status" value="1"/>
</dbReference>
<protein>
    <recommendedName>
        <fullName evidence="3">DNA-3-methyladenine glycosylase II</fullName>
        <ecNumber evidence="3">3.2.2.21</ecNumber>
    </recommendedName>
</protein>
<dbReference type="SMART" id="SM01009">
    <property type="entry name" value="AlkA_N"/>
    <property type="match status" value="1"/>
</dbReference>
<dbReference type="EMBL" id="PKUS01000012">
    <property type="protein sequence ID" value="PLW68671.1"/>
    <property type="molecule type" value="Genomic_DNA"/>
</dbReference>
<evidence type="ECO:0000259" key="14">
    <source>
        <dbReference type="PROSITE" id="PS01124"/>
    </source>
</evidence>
<dbReference type="GO" id="GO:0032993">
    <property type="term" value="C:protein-DNA complex"/>
    <property type="evidence" value="ECO:0007669"/>
    <property type="project" value="TreeGrafter"/>
</dbReference>
<organism evidence="15 16">
    <name type="scientific">Pseudohalioglobus lutimaris</name>
    <dbReference type="NCBI Taxonomy" id="1737061"/>
    <lineage>
        <taxon>Bacteria</taxon>
        <taxon>Pseudomonadati</taxon>
        <taxon>Pseudomonadota</taxon>
        <taxon>Gammaproteobacteria</taxon>
        <taxon>Cellvibrionales</taxon>
        <taxon>Halieaceae</taxon>
        <taxon>Pseudohalioglobus</taxon>
    </lineage>
</organism>
<keyword evidence="11" id="KW-0010">Activator</keyword>
<evidence type="ECO:0000256" key="1">
    <source>
        <dbReference type="ARBA" id="ARBA00000086"/>
    </source>
</evidence>
<dbReference type="InterPro" id="IPR004026">
    <property type="entry name" value="Ada_DNA_repair_Zn-bd"/>
</dbReference>
<dbReference type="GO" id="GO:0008270">
    <property type="term" value="F:zinc ion binding"/>
    <property type="evidence" value="ECO:0007669"/>
    <property type="project" value="InterPro"/>
</dbReference>
<name>A0A2N5X2F2_9GAMM</name>
<dbReference type="GO" id="GO:0003700">
    <property type="term" value="F:DNA-binding transcription factor activity"/>
    <property type="evidence" value="ECO:0007669"/>
    <property type="project" value="InterPro"/>
</dbReference>
<comment type="caution">
    <text evidence="15">The sequence shown here is derived from an EMBL/GenBank/DDBJ whole genome shotgun (WGS) entry which is preliminary data.</text>
</comment>
<dbReference type="InterPro" id="IPR018060">
    <property type="entry name" value="HTH_AraC"/>
</dbReference>
<evidence type="ECO:0000313" key="16">
    <source>
        <dbReference type="Proteomes" id="UP000235005"/>
    </source>
</evidence>
<dbReference type="FunFam" id="3.40.10.10:FF:000001">
    <property type="entry name" value="DNA-3-methyladenine glycosylase 2"/>
    <property type="match status" value="1"/>
</dbReference>
<keyword evidence="5" id="KW-0808">Transferase</keyword>
<dbReference type="Gene3D" id="1.10.10.60">
    <property type="entry name" value="Homeodomain-like"/>
    <property type="match status" value="1"/>
</dbReference>
<evidence type="ECO:0000256" key="6">
    <source>
        <dbReference type="ARBA" id="ARBA00022723"/>
    </source>
</evidence>
<dbReference type="GO" id="GO:0032131">
    <property type="term" value="F:alkylated DNA binding"/>
    <property type="evidence" value="ECO:0007669"/>
    <property type="project" value="TreeGrafter"/>
</dbReference>
<dbReference type="InterPro" id="IPR051912">
    <property type="entry name" value="Alkylbase_DNA_Glycosylase/TA"/>
</dbReference>
<dbReference type="Gene3D" id="3.30.310.20">
    <property type="entry name" value="DNA-3-methyladenine glycosylase AlkA, N-terminal domain"/>
    <property type="match status" value="1"/>
</dbReference>
<dbReference type="GO" id="GO:0043916">
    <property type="term" value="F:DNA-7-methylguanine glycosylase activity"/>
    <property type="evidence" value="ECO:0007669"/>
    <property type="project" value="TreeGrafter"/>
</dbReference>
<evidence type="ECO:0000313" key="15">
    <source>
        <dbReference type="EMBL" id="PLW68671.1"/>
    </source>
</evidence>
<dbReference type="GO" id="GO:0006285">
    <property type="term" value="P:base-excision repair, AP site formation"/>
    <property type="evidence" value="ECO:0007669"/>
    <property type="project" value="TreeGrafter"/>
</dbReference>
<dbReference type="PROSITE" id="PS01124">
    <property type="entry name" value="HTH_ARAC_FAMILY_2"/>
    <property type="match status" value="1"/>
</dbReference>
<evidence type="ECO:0000256" key="3">
    <source>
        <dbReference type="ARBA" id="ARBA00012000"/>
    </source>
</evidence>
<sequence>MASSGGTLAGWEPTGVKSLIILNRGKRNYSPSIQGRIWLVCPVPQRYSADMDVIDTPPTLPDPEHCRRARLSRDPRFDGTFFLGVSTTGIYCRPVCPARTPAEKNVSYFHLASQAAAAGYRPCLRCRPESAPGSPAWNGTSTTVQRALDLIDGGALRDGNMRQLADRLGIGERYLRKLFQQELGISPVTVALNQRLLFAKKLLSETNMPLTQVAFAAGFGSVRRFNSAVSEHFRLTPSQMRGRQKNTTGPGICLQLHYRPPYDWQGVVDFLSHHAVAGVEEITAERYRRQLPDGTLEVSPITGKDALQLRLEITDNRRLMTLVAQARRMFDLDANPDEIEAVLQQDRALGALARRSPGARSPGHWSLYESAVRAIVGQQVSTVAARTVLSRLAQACSDNQGECFPFPAAAKLAALQDEHFPMPGRRRDTLRQVCTRYSGREQELTVEALAGFRGVGPWTVAMVSIRGAGDPDTFPGGDLGLQRAWEALEGNKNELKAATERWRPWRAYAANLLWRSLSA</sequence>
<dbReference type="SUPFAM" id="SSF48150">
    <property type="entry name" value="DNA-glycosylase"/>
    <property type="match status" value="1"/>
</dbReference>
<dbReference type="InterPro" id="IPR011257">
    <property type="entry name" value="DNA_glycosylase"/>
</dbReference>
<evidence type="ECO:0000256" key="10">
    <source>
        <dbReference type="ARBA" id="ARBA00023125"/>
    </source>
</evidence>
<keyword evidence="12" id="KW-0804">Transcription</keyword>
<dbReference type="PROSITE" id="PS00041">
    <property type="entry name" value="HTH_ARAC_FAMILY_1"/>
    <property type="match status" value="1"/>
</dbReference>
<keyword evidence="16" id="KW-1185">Reference proteome</keyword>
<dbReference type="SMART" id="SM00478">
    <property type="entry name" value="ENDO3c"/>
    <property type="match status" value="1"/>
</dbReference>
<evidence type="ECO:0000256" key="2">
    <source>
        <dbReference type="ARBA" id="ARBA00001947"/>
    </source>
</evidence>
<keyword evidence="6" id="KW-0479">Metal-binding</keyword>
<keyword evidence="13" id="KW-0234">DNA repair</keyword>
<dbReference type="SMART" id="SM00342">
    <property type="entry name" value="HTH_ARAC"/>
    <property type="match status" value="1"/>
</dbReference>
<evidence type="ECO:0000256" key="8">
    <source>
        <dbReference type="ARBA" id="ARBA00022833"/>
    </source>
</evidence>
<dbReference type="Gene3D" id="1.10.340.30">
    <property type="entry name" value="Hypothetical protein, domain 2"/>
    <property type="match status" value="1"/>
</dbReference>
<evidence type="ECO:0000256" key="5">
    <source>
        <dbReference type="ARBA" id="ARBA00022679"/>
    </source>
</evidence>
<comment type="cofactor">
    <cofactor evidence="2">
        <name>Zn(2+)</name>
        <dbReference type="ChEBI" id="CHEBI:29105"/>
    </cofactor>
</comment>
<dbReference type="SUPFAM" id="SSF55945">
    <property type="entry name" value="TATA-box binding protein-like"/>
    <property type="match status" value="1"/>
</dbReference>
<evidence type="ECO:0000256" key="12">
    <source>
        <dbReference type="ARBA" id="ARBA00023163"/>
    </source>
</evidence>
<keyword evidence="10" id="KW-0238">DNA-binding</keyword>
<proteinExistence type="predicted"/>
<dbReference type="Proteomes" id="UP000235005">
    <property type="component" value="Unassembled WGS sequence"/>
</dbReference>
<keyword evidence="4" id="KW-0489">Methyltransferase</keyword>
<dbReference type="GO" id="GO:0005737">
    <property type="term" value="C:cytoplasm"/>
    <property type="evidence" value="ECO:0007669"/>
    <property type="project" value="TreeGrafter"/>
</dbReference>
<dbReference type="SUPFAM" id="SSF46689">
    <property type="entry name" value="Homeodomain-like"/>
    <property type="match status" value="1"/>
</dbReference>
<dbReference type="InterPro" id="IPR003265">
    <property type="entry name" value="HhH-GPD_domain"/>
</dbReference>
<evidence type="ECO:0000256" key="7">
    <source>
        <dbReference type="ARBA" id="ARBA00022763"/>
    </source>
</evidence>
<reference evidence="15 16" key="1">
    <citation type="submission" date="2018-01" db="EMBL/GenBank/DDBJ databases">
        <title>The draft genome sequence of Halioglobus lutimaris HF004.</title>
        <authorList>
            <person name="Du Z.-J."/>
            <person name="Shi M.-J."/>
        </authorList>
    </citation>
    <scope>NUCLEOTIDE SEQUENCE [LARGE SCALE GENOMIC DNA]</scope>
    <source>
        <strain evidence="15 16">HF004</strain>
    </source>
</reference>
<evidence type="ECO:0000256" key="9">
    <source>
        <dbReference type="ARBA" id="ARBA00023015"/>
    </source>
</evidence>
<dbReference type="InterPro" id="IPR037046">
    <property type="entry name" value="AlkA_N_sf"/>
</dbReference>
<dbReference type="Pfam" id="PF06029">
    <property type="entry name" value="AlkA_N"/>
    <property type="match status" value="1"/>
</dbReference>
<dbReference type="AlphaFoldDB" id="A0A2N5X2F2"/>
<evidence type="ECO:0000256" key="11">
    <source>
        <dbReference type="ARBA" id="ARBA00023159"/>
    </source>
</evidence>
<evidence type="ECO:0000256" key="4">
    <source>
        <dbReference type="ARBA" id="ARBA00022603"/>
    </source>
</evidence>
<dbReference type="InterPro" id="IPR023170">
    <property type="entry name" value="HhH_base_excis_C"/>
</dbReference>
<dbReference type="GO" id="GO:0008168">
    <property type="term" value="F:methyltransferase activity"/>
    <property type="evidence" value="ECO:0007669"/>
    <property type="project" value="UniProtKB-KW"/>
</dbReference>
<dbReference type="InterPro" id="IPR035451">
    <property type="entry name" value="Ada-like_dom_sf"/>
</dbReference>
<dbReference type="SUPFAM" id="SSF57884">
    <property type="entry name" value="Ada DNA repair protein, N-terminal domain (N-Ada 10)"/>
    <property type="match status" value="1"/>
</dbReference>
<comment type="catalytic activity">
    <reaction evidence="1">
        <text>Hydrolysis of alkylated DNA, releasing 3-methyladenine, 3-methylguanine, 7-methylguanine and 7-methyladenine.</text>
        <dbReference type="EC" id="3.2.2.21"/>
    </reaction>
</comment>
<dbReference type="Pfam" id="PF12833">
    <property type="entry name" value="HTH_18"/>
    <property type="match status" value="1"/>
</dbReference>